<dbReference type="GO" id="GO:0016020">
    <property type="term" value="C:membrane"/>
    <property type="evidence" value="ECO:0007669"/>
    <property type="project" value="UniProtKB-SubCell"/>
</dbReference>
<organism evidence="6">
    <name type="scientific">mine drainage metagenome</name>
    <dbReference type="NCBI Taxonomy" id="410659"/>
    <lineage>
        <taxon>unclassified sequences</taxon>
        <taxon>metagenomes</taxon>
        <taxon>ecological metagenomes</taxon>
    </lineage>
</organism>
<reference evidence="6" key="1">
    <citation type="submission" date="2016-10" db="EMBL/GenBank/DDBJ databases">
        <title>Sequence of Gallionella enrichment culture.</title>
        <authorList>
            <person name="Poehlein A."/>
            <person name="Muehling M."/>
            <person name="Daniel R."/>
        </authorList>
    </citation>
    <scope>NUCLEOTIDE SEQUENCE</scope>
</reference>
<dbReference type="InterPro" id="IPR006603">
    <property type="entry name" value="PQ-loop_rpt"/>
</dbReference>
<evidence type="ECO:0000256" key="2">
    <source>
        <dbReference type="ARBA" id="ARBA00022692"/>
    </source>
</evidence>
<evidence type="ECO:0000256" key="5">
    <source>
        <dbReference type="SAM" id="Phobius"/>
    </source>
</evidence>
<dbReference type="Gene3D" id="1.20.1280.290">
    <property type="match status" value="1"/>
</dbReference>
<name>A0A1J5TJY9_9ZZZZ</name>
<dbReference type="NCBIfam" id="NF037968">
    <property type="entry name" value="SemiSWEET_2"/>
    <property type="match status" value="1"/>
</dbReference>
<dbReference type="GO" id="GO:0051119">
    <property type="term" value="F:sugar transmembrane transporter activity"/>
    <property type="evidence" value="ECO:0007669"/>
    <property type="project" value="InterPro"/>
</dbReference>
<keyword evidence="3 5" id="KW-1133">Transmembrane helix</keyword>
<comment type="subcellular location">
    <subcellularLocation>
        <location evidence="1">Membrane</location>
        <topology evidence="1">Multi-pass membrane protein</topology>
    </subcellularLocation>
</comment>
<evidence type="ECO:0000313" key="6">
    <source>
        <dbReference type="EMBL" id="OIR14028.1"/>
    </source>
</evidence>
<evidence type="ECO:0000256" key="4">
    <source>
        <dbReference type="ARBA" id="ARBA00023136"/>
    </source>
</evidence>
<evidence type="ECO:0000256" key="1">
    <source>
        <dbReference type="ARBA" id="ARBA00004141"/>
    </source>
</evidence>
<dbReference type="InterPro" id="IPR047662">
    <property type="entry name" value="SemiSWEET"/>
</dbReference>
<feature type="transmembrane region" description="Helical" evidence="5">
    <location>
        <begin position="37"/>
        <end position="56"/>
    </location>
</feature>
<comment type="caution">
    <text evidence="6">The sequence shown here is derived from an EMBL/GenBank/DDBJ whole genome shotgun (WGS) entry which is preliminary data.</text>
</comment>
<accession>A0A1J5TJY9</accession>
<feature type="transmembrane region" description="Helical" evidence="5">
    <location>
        <begin position="62"/>
        <end position="81"/>
    </location>
</feature>
<evidence type="ECO:0000256" key="3">
    <source>
        <dbReference type="ARBA" id="ARBA00022989"/>
    </source>
</evidence>
<feature type="transmembrane region" description="Helical" evidence="5">
    <location>
        <begin position="6"/>
        <end position="25"/>
    </location>
</feature>
<dbReference type="AlphaFoldDB" id="A0A1J5TJY9"/>
<dbReference type="Pfam" id="PF04193">
    <property type="entry name" value="PQ-loop"/>
    <property type="match status" value="1"/>
</dbReference>
<proteinExistence type="predicted"/>
<gene>
    <name evidence="6" type="ORF">GALL_51650</name>
</gene>
<sequence>MSAQDLIGGIAATLTTCSFIPQVWRVWQTRHTKDISLLMYAFFTIGVALWLAYGILLGSWPIMLANGITLILAGTVLVLKLRFG</sequence>
<keyword evidence="4 5" id="KW-0472">Membrane</keyword>
<protein>
    <submittedName>
        <fullName evidence="6">PQ loop repeat protein</fullName>
    </submittedName>
</protein>
<dbReference type="EMBL" id="MLJW01000013">
    <property type="protein sequence ID" value="OIR14028.1"/>
    <property type="molecule type" value="Genomic_DNA"/>
</dbReference>
<keyword evidence="2 5" id="KW-0812">Transmembrane</keyword>